<name>A0ABW6D9I6_9BACT</name>
<evidence type="ECO:0000313" key="3">
    <source>
        <dbReference type="EMBL" id="MFD3393431.1"/>
    </source>
</evidence>
<dbReference type="Proteomes" id="UP001598138">
    <property type="component" value="Unassembled WGS sequence"/>
</dbReference>
<organism evidence="3 4">
    <name type="scientific">Aquirufa avitistagni</name>
    <dbReference type="NCBI Taxonomy" id="3104728"/>
    <lineage>
        <taxon>Bacteria</taxon>
        <taxon>Pseudomonadati</taxon>
        <taxon>Bacteroidota</taxon>
        <taxon>Cytophagia</taxon>
        <taxon>Cytophagales</taxon>
        <taxon>Flectobacillaceae</taxon>
        <taxon>Aquirufa</taxon>
    </lineage>
</organism>
<dbReference type="RefSeq" id="WP_377982071.1">
    <property type="nucleotide sequence ID" value="NZ_JBBKXZ010000001.1"/>
</dbReference>
<dbReference type="InterPro" id="IPR011460">
    <property type="entry name" value="Lcl_C"/>
</dbReference>
<evidence type="ECO:0000313" key="4">
    <source>
        <dbReference type="Proteomes" id="UP001598138"/>
    </source>
</evidence>
<proteinExistence type="predicted"/>
<accession>A0ABW6D9I6</accession>
<comment type="caution">
    <text evidence="3">The sequence shown here is derived from an EMBL/GenBank/DDBJ whole genome shotgun (WGS) entry which is preliminary data.</text>
</comment>
<keyword evidence="1" id="KW-0732">Signal</keyword>
<evidence type="ECO:0000259" key="2">
    <source>
        <dbReference type="Pfam" id="PF07603"/>
    </source>
</evidence>
<dbReference type="Pfam" id="PF07603">
    <property type="entry name" value="Lcl_C"/>
    <property type="match status" value="1"/>
</dbReference>
<feature type="signal peptide" evidence="1">
    <location>
        <begin position="1"/>
        <end position="16"/>
    </location>
</feature>
<dbReference type="EMBL" id="JBBKXZ010000001">
    <property type="protein sequence ID" value="MFD3393431.1"/>
    <property type="molecule type" value="Genomic_DNA"/>
</dbReference>
<sequence length="144" mass="16429">MLRIILCLLIISPAFGQEADRSTNKRIPPIKYGGYVIFEKNGHGLIATVENVGKMDFKQAKKACEDLTQNGFDDWRLPTKEEFDLIHPKLNHKKIGGGSIFQSAWYWTSSEVDKDNAYTHNLQTGLQSPYFKDFKCLVKAVRSF</sequence>
<gene>
    <name evidence="3" type="ORF">U0R10_02240</name>
</gene>
<protein>
    <submittedName>
        <fullName evidence="3">DUF1566 domain-containing protein</fullName>
    </submittedName>
</protein>
<reference evidence="3 4" key="1">
    <citation type="submission" date="2024-03" db="EMBL/GenBank/DDBJ databases">
        <title>Aquirufa genome sequencing.</title>
        <authorList>
            <person name="Pitt A."/>
            <person name="Hahn M.W."/>
        </authorList>
    </citation>
    <scope>NUCLEOTIDE SEQUENCE [LARGE SCALE GENOMIC DNA]</scope>
    <source>
        <strain evidence="3 4">OSTEICH-129V</strain>
    </source>
</reference>
<feature type="chain" id="PRO_5046323347" evidence="1">
    <location>
        <begin position="17"/>
        <end position="144"/>
    </location>
</feature>
<evidence type="ECO:0000256" key="1">
    <source>
        <dbReference type="SAM" id="SignalP"/>
    </source>
</evidence>
<feature type="domain" description="Lcl C-terminal" evidence="2">
    <location>
        <begin position="53"/>
        <end position="142"/>
    </location>
</feature>
<keyword evidence="4" id="KW-1185">Reference proteome</keyword>